<dbReference type="STRING" id="1227481.C467_07943"/>
<dbReference type="RefSeq" id="WP_008583798.1">
    <property type="nucleotide sequence ID" value="NZ_AOJO01000036.1"/>
</dbReference>
<reference evidence="1 2" key="1">
    <citation type="journal article" date="2014" name="PLoS Genet.">
        <title>Phylogenetically driven sequencing of extremely halophilic archaea reveals strategies for static and dynamic osmo-response.</title>
        <authorList>
            <person name="Becker E.A."/>
            <person name="Seitzer P.M."/>
            <person name="Tritt A."/>
            <person name="Larsen D."/>
            <person name="Krusor M."/>
            <person name="Yao A.I."/>
            <person name="Wu D."/>
            <person name="Madern D."/>
            <person name="Eisen J.A."/>
            <person name="Darling A.E."/>
            <person name="Facciotti M.T."/>
        </authorList>
    </citation>
    <scope>NUCLEOTIDE SEQUENCE [LARGE SCALE GENOMIC DNA]</scope>
    <source>
        <strain evidence="1 2">ATCC 700873</strain>
    </source>
</reference>
<dbReference type="GeneID" id="72713989"/>
<dbReference type="AlphaFoldDB" id="M0FBF7"/>
<evidence type="ECO:0000313" key="1">
    <source>
        <dbReference type="EMBL" id="ELZ56527.1"/>
    </source>
</evidence>
<dbReference type="PATRIC" id="fig|1227481.4.peg.1574"/>
<name>M0FBF7_9EURY</name>
<dbReference type="OrthoDB" id="315106at2157"/>
<accession>M0FBF7</accession>
<protein>
    <submittedName>
        <fullName evidence="1">Uncharacterized protein</fullName>
    </submittedName>
</protein>
<dbReference type="EMBL" id="AOJO01000036">
    <property type="protein sequence ID" value="ELZ56527.1"/>
    <property type="molecule type" value="Genomic_DNA"/>
</dbReference>
<sequence>MSANPSGDLQVPGTDHGGIVLTGDSDACPGCGRPLSTHGYAFDGFGGRATLSPGGLDVSGVPLRNLLDAIGRDTSQFTDA</sequence>
<gene>
    <name evidence="1" type="ORF">C467_07943</name>
</gene>
<evidence type="ECO:0000313" key="2">
    <source>
        <dbReference type="Proteomes" id="UP000011689"/>
    </source>
</evidence>
<comment type="caution">
    <text evidence="1">The sequence shown here is derived from an EMBL/GenBank/DDBJ whole genome shotgun (WGS) entry which is preliminary data.</text>
</comment>
<proteinExistence type="predicted"/>
<organism evidence="1 2">
    <name type="scientific">Halorubrum hochstenium ATCC 700873</name>
    <dbReference type="NCBI Taxonomy" id="1227481"/>
    <lineage>
        <taxon>Archaea</taxon>
        <taxon>Methanobacteriati</taxon>
        <taxon>Methanobacteriota</taxon>
        <taxon>Stenosarchaea group</taxon>
        <taxon>Halobacteria</taxon>
        <taxon>Halobacteriales</taxon>
        <taxon>Haloferacaceae</taxon>
        <taxon>Halorubrum</taxon>
    </lineage>
</organism>
<keyword evidence="2" id="KW-1185">Reference proteome</keyword>
<dbReference type="Proteomes" id="UP000011689">
    <property type="component" value="Unassembled WGS sequence"/>
</dbReference>